<feature type="compositionally biased region" description="Low complexity" evidence="1">
    <location>
        <begin position="232"/>
        <end position="259"/>
    </location>
</feature>
<feature type="compositionally biased region" description="Low complexity" evidence="1">
    <location>
        <begin position="137"/>
        <end position="159"/>
    </location>
</feature>
<evidence type="ECO:0000256" key="1">
    <source>
        <dbReference type="SAM" id="MobiDB-lite"/>
    </source>
</evidence>
<feature type="chain" id="PRO_5013171928" description="LysM domain-containing protein" evidence="2">
    <location>
        <begin position="22"/>
        <end position="402"/>
    </location>
</feature>
<gene>
    <name evidence="4" type="ORF">CBW24_04490</name>
</gene>
<feature type="domain" description="LysM" evidence="3">
    <location>
        <begin position="57"/>
        <end position="101"/>
    </location>
</feature>
<dbReference type="CDD" id="cd00118">
    <property type="entry name" value="LysM"/>
    <property type="match status" value="2"/>
</dbReference>
<dbReference type="OrthoDB" id="9795421at2"/>
<dbReference type="PANTHER" id="PTHR21666:SF270">
    <property type="entry name" value="MUREIN HYDROLASE ACTIVATOR ENVC"/>
    <property type="match status" value="1"/>
</dbReference>
<evidence type="ECO:0000259" key="3">
    <source>
        <dbReference type="PROSITE" id="PS51782"/>
    </source>
</evidence>
<dbReference type="GO" id="GO:0004222">
    <property type="term" value="F:metalloendopeptidase activity"/>
    <property type="evidence" value="ECO:0007669"/>
    <property type="project" value="TreeGrafter"/>
</dbReference>
<dbReference type="Gene3D" id="2.70.70.10">
    <property type="entry name" value="Glucose Permease (Domain IIA)"/>
    <property type="match status" value="1"/>
</dbReference>
<dbReference type="PROSITE" id="PS51257">
    <property type="entry name" value="PROKAR_LIPOPROTEIN"/>
    <property type="match status" value="1"/>
</dbReference>
<dbReference type="Pfam" id="PF01476">
    <property type="entry name" value="LysM"/>
    <property type="match status" value="2"/>
</dbReference>
<dbReference type="Gene3D" id="3.10.350.10">
    <property type="entry name" value="LysM domain"/>
    <property type="match status" value="1"/>
</dbReference>
<dbReference type="SMART" id="SM00257">
    <property type="entry name" value="LysM"/>
    <property type="match status" value="2"/>
</dbReference>
<dbReference type="Pfam" id="PF01551">
    <property type="entry name" value="Peptidase_M23"/>
    <property type="match status" value="1"/>
</dbReference>
<dbReference type="InterPro" id="IPR016047">
    <property type="entry name" value="M23ase_b-sheet_dom"/>
</dbReference>
<evidence type="ECO:0000313" key="4">
    <source>
        <dbReference type="EMBL" id="ATI43305.1"/>
    </source>
</evidence>
<dbReference type="CDD" id="cd12797">
    <property type="entry name" value="M23_peptidase"/>
    <property type="match status" value="1"/>
</dbReference>
<dbReference type="InterPro" id="IPR036779">
    <property type="entry name" value="LysM_dom_sf"/>
</dbReference>
<dbReference type="PANTHER" id="PTHR21666">
    <property type="entry name" value="PEPTIDASE-RELATED"/>
    <property type="match status" value="1"/>
</dbReference>
<evidence type="ECO:0000313" key="5">
    <source>
        <dbReference type="Proteomes" id="UP000219050"/>
    </source>
</evidence>
<dbReference type="EMBL" id="CP021404">
    <property type="protein sequence ID" value="ATI43305.1"/>
    <property type="molecule type" value="Genomic_DNA"/>
</dbReference>
<evidence type="ECO:0000256" key="2">
    <source>
        <dbReference type="SAM" id="SignalP"/>
    </source>
</evidence>
<name>A0A291M3M1_9RHOB</name>
<dbReference type="InterPro" id="IPR018392">
    <property type="entry name" value="LysM"/>
</dbReference>
<dbReference type="InterPro" id="IPR050570">
    <property type="entry name" value="Cell_wall_metabolism_enzyme"/>
</dbReference>
<dbReference type="AlphaFoldDB" id="A0A291M3M1"/>
<dbReference type="Proteomes" id="UP000219050">
    <property type="component" value="Chromosome"/>
</dbReference>
<proteinExistence type="predicted"/>
<feature type="signal peptide" evidence="2">
    <location>
        <begin position="1"/>
        <end position="21"/>
    </location>
</feature>
<sequence length="402" mass="40646">MSRVLLSGVCVLALAACDPFATDMRAGFNTSPSVEGFEAAPRPQPDARGIIAYPTYQVAVARGGDTPGSIASRIGLPAEDLARFNGMPADAVLNAGAILALPRRVAEPAAGTGTASGNVDIATLAGSAIDRAAPRQTTGTGTGAITPAAGSPTQTISSQPLAPAASSAAPAVGPEPIRHKVARGETAYSVARLYGVNVRDLAEWNGLDSSMNLREGQFLLIPVSATSATSARTASLATTAPGTGSPTPTPPSAAQALPAETPQPAAQKPSNTPASPDLGKLASASSSARFTAPVNGSIIRDFQKGKREGIDIAVAAGTPVKAAEAGTIAAITQDTDQVPIIVMRHDGGLLTVYANVDGVKVSKGDSVSRGQTIAVVGQNNPSFLHFEVRRGMEAVDPATYIN</sequence>
<protein>
    <recommendedName>
        <fullName evidence="3">LysM domain-containing protein</fullName>
    </recommendedName>
</protein>
<dbReference type="KEGG" id="cmag:CBW24_04490"/>
<dbReference type="SUPFAM" id="SSF51261">
    <property type="entry name" value="Duplicated hybrid motif"/>
    <property type="match status" value="1"/>
</dbReference>
<accession>A0A291M3M1</accession>
<organism evidence="4 5">
    <name type="scientific">Pacificitalea manganoxidans</name>
    <dbReference type="NCBI Taxonomy" id="1411902"/>
    <lineage>
        <taxon>Bacteria</taxon>
        <taxon>Pseudomonadati</taxon>
        <taxon>Pseudomonadota</taxon>
        <taxon>Alphaproteobacteria</taxon>
        <taxon>Rhodobacterales</taxon>
        <taxon>Paracoccaceae</taxon>
        <taxon>Pacificitalea</taxon>
    </lineage>
</organism>
<dbReference type="InterPro" id="IPR011055">
    <property type="entry name" value="Dup_hybrid_motif"/>
</dbReference>
<feature type="region of interest" description="Disordered" evidence="1">
    <location>
        <begin position="134"/>
        <end position="159"/>
    </location>
</feature>
<feature type="region of interest" description="Disordered" evidence="1">
    <location>
        <begin position="232"/>
        <end position="283"/>
    </location>
</feature>
<feature type="domain" description="LysM" evidence="3">
    <location>
        <begin position="177"/>
        <end position="221"/>
    </location>
</feature>
<reference evidence="4 5" key="1">
    <citation type="submission" date="2017-05" db="EMBL/GenBank/DDBJ databases">
        <title>Comparative genomic and metabolic analysis of manganese-oxidizing mechanisms in Celeribater manganoxidans DY25T: its adaption to the environment of polymetallic nodule.</title>
        <authorList>
            <person name="Wang X."/>
        </authorList>
    </citation>
    <scope>NUCLEOTIDE SEQUENCE [LARGE SCALE GENOMIC DNA]</scope>
    <source>
        <strain evidence="4 5">DY25</strain>
    </source>
</reference>
<keyword evidence="2" id="KW-0732">Signal</keyword>
<dbReference type="PROSITE" id="PS51782">
    <property type="entry name" value="LYSM"/>
    <property type="match status" value="2"/>
</dbReference>
<keyword evidence="5" id="KW-1185">Reference proteome</keyword>